<reference evidence="3 4" key="1">
    <citation type="submission" date="2019-12" db="EMBL/GenBank/DDBJ databases">
        <title>Complete genome sequence of Mycolicibacterium xenopi str. JCM15661T.</title>
        <authorList>
            <person name="Yoshida M."/>
            <person name="Fukano H."/>
            <person name="Asakura T."/>
            <person name="Hoshino Y."/>
        </authorList>
    </citation>
    <scope>NUCLEOTIDE SEQUENCE [LARGE SCALE GENOMIC DNA]</scope>
    <source>
        <strain evidence="3 4">JCM 15661T</strain>
    </source>
</reference>
<feature type="transmembrane region" description="Helical" evidence="2">
    <location>
        <begin position="86"/>
        <end position="107"/>
    </location>
</feature>
<feature type="compositionally biased region" description="Basic and acidic residues" evidence="1">
    <location>
        <begin position="45"/>
        <end position="63"/>
    </location>
</feature>
<evidence type="ECO:0000256" key="1">
    <source>
        <dbReference type="SAM" id="MobiDB-lite"/>
    </source>
</evidence>
<evidence type="ECO:0000313" key="4">
    <source>
        <dbReference type="Proteomes" id="UP000464624"/>
    </source>
</evidence>
<dbReference type="AlphaFoldDB" id="A0AAD1GYM3"/>
<evidence type="ECO:0008006" key="5">
    <source>
        <dbReference type="Google" id="ProtNLM"/>
    </source>
</evidence>
<dbReference type="RefSeq" id="WP_415624476.1">
    <property type="nucleotide sequence ID" value="NZ_AP022314.1"/>
</dbReference>
<keyword evidence="2" id="KW-0472">Membrane</keyword>
<feature type="region of interest" description="Disordered" evidence="1">
    <location>
        <begin position="1"/>
        <end position="71"/>
    </location>
</feature>
<name>A0AAD1GYM3_MYCXE</name>
<evidence type="ECO:0000313" key="3">
    <source>
        <dbReference type="EMBL" id="BBU21251.1"/>
    </source>
</evidence>
<keyword evidence="2" id="KW-0812">Transmembrane</keyword>
<organism evidence="3 4">
    <name type="scientific">Mycobacterium xenopi</name>
    <dbReference type="NCBI Taxonomy" id="1789"/>
    <lineage>
        <taxon>Bacteria</taxon>
        <taxon>Bacillati</taxon>
        <taxon>Actinomycetota</taxon>
        <taxon>Actinomycetes</taxon>
        <taxon>Mycobacteriales</taxon>
        <taxon>Mycobacteriaceae</taxon>
        <taxon>Mycobacterium</taxon>
    </lineage>
</organism>
<sequence>MKLRRSATLESAPAETDPTTPESTDSADVRPEKQADPEPVGSADVGREEDARPESADSADTRAGDATVDARSPRVRRSISLSVRSLVVAAVIAVLAGAVATLAWLYVGARGQLSAQASEAANDARAEKTALEYAVNAATMDVKDLQAWKVKLVAGTSPELNHKLSEAANSMEQILVPLEWSSTAQPLVAKVRSRSGGLFVVDCFVSVQTKTVQAPEPLQSTATYSVTIDSNNNWLITDVGGVGSVVGPK</sequence>
<feature type="compositionally biased region" description="Basic and acidic residues" evidence="1">
    <location>
        <begin position="27"/>
        <end position="36"/>
    </location>
</feature>
<evidence type="ECO:0000256" key="2">
    <source>
        <dbReference type="SAM" id="Phobius"/>
    </source>
</evidence>
<feature type="compositionally biased region" description="Polar residues" evidence="1">
    <location>
        <begin position="17"/>
        <end position="26"/>
    </location>
</feature>
<gene>
    <name evidence="3" type="ORF">MYXE_10400</name>
</gene>
<dbReference type="EMBL" id="AP022314">
    <property type="protein sequence ID" value="BBU21251.1"/>
    <property type="molecule type" value="Genomic_DNA"/>
</dbReference>
<protein>
    <recommendedName>
        <fullName evidence="5">Mce-associated membrane protein</fullName>
    </recommendedName>
</protein>
<accession>A0AAD1GYM3</accession>
<proteinExistence type="predicted"/>
<keyword evidence="2" id="KW-1133">Transmembrane helix</keyword>
<dbReference type="KEGG" id="mxe:MYXE_10400"/>
<dbReference type="Proteomes" id="UP000464624">
    <property type="component" value="Chromosome"/>
</dbReference>